<dbReference type="GO" id="GO:0006629">
    <property type="term" value="P:lipid metabolic process"/>
    <property type="evidence" value="ECO:0007669"/>
    <property type="project" value="InterPro"/>
</dbReference>
<dbReference type="AlphaFoldDB" id="A0A383ATZ0"/>
<feature type="non-terminal residue" evidence="2">
    <location>
        <position position="1"/>
    </location>
</feature>
<dbReference type="EMBL" id="UINC01194951">
    <property type="protein sequence ID" value="SVE11297.1"/>
    <property type="molecule type" value="Genomic_DNA"/>
</dbReference>
<dbReference type="GO" id="GO:0008081">
    <property type="term" value="F:phosphoric diester hydrolase activity"/>
    <property type="evidence" value="ECO:0007669"/>
    <property type="project" value="InterPro"/>
</dbReference>
<evidence type="ECO:0000259" key="1">
    <source>
        <dbReference type="PROSITE" id="PS51704"/>
    </source>
</evidence>
<dbReference type="PANTHER" id="PTHR46211">
    <property type="entry name" value="GLYCEROPHOSPHORYL DIESTER PHOSPHODIESTERASE"/>
    <property type="match status" value="1"/>
</dbReference>
<name>A0A383ATZ0_9ZZZZ</name>
<proteinExistence type="predicted"/>
<dbReference type="Gene3D" id="3.20.20.190">
    <property type="entry name" value="Phosphatidylinositol (PI) phosphodiesterase"/>
    <property type="match status" value="1"/>
</dbReference>
<protein>
    <recommendedName>
        <fullName evidence="1">GP-PDE domain-containing protein</fullName>
    </recommendedName>
</protein>
<sequence>HPSNTKELPLLKKVIRSLPNTVGYNFEIKTFTLFDFSVIRPLMVLIKEEKIEKYVVSSFNPFLIGIIKLFYPFVKTGFLLEKRKYLWFTHWIHPNYLHPRADMVDDELIQLSIDHNIEILVWTVNSTGGIQWCKDNNIKYIITDSDYYTINYI</sequence>
<dbReference type="PROSITE" id="PS51704">
    <property type="entry name" value="GP_PDE"/>
    <property type="match status" value="1"/>
</dbReference>
<evidence type="ECO:0000313" key="2">
    <source>
        <dbReference type="EMBL" id="SVE11297.1"/>
    </source>
</evidence>
<reference evidence="2" key="1">
    <citation type="submission" date="2018-05" db="EMBL/GenBank/DDBJ databases">
        <authorList>
            <person name="Lanie J.A."/>
            <person name="Ng W.-L."/>
            <person name="Kazmierczak K.M."/>
            <person name="Andrzejewski T.M."/>
            <person name="Davidsen T.M."/>
            <person name="Wayne K.J."/>
            <person name="Tettelin H."/>
            <person name="Glass J.I."/>
            <person name="Rusch D."/>
            <person name="Podicherti R."/>
            <person name="Tsui H.-C.T."/>
            <person name="Winkler M.E."/>
        </authorList>
    </citation>
    <scope>NUCLEOTIDE SEQUENCE</scope>
</reference>
<feature type="domain" description="GP-PDE" evidence="1">
    <location>
        <begin position="1"/>
        <end position="153"/>
    </location>
</feature>
<dbReference type="InterPro" id="IPR017946">
    <property type="entry name" value="PLC-like_Pdiesterase_TIM-brl"/>
</dbReference>
<dbReference type="SUPFAM" id="SSF51695">
    <property type="entry name" value="PLC-like phosphodiesterases"/>
    <property type="match status" value="1"/>
</dbReference>
<dbReference type="CDD" id="cd08556">
    <property type="entry name" value="GDPD"/>
    <property type="match status" value="1"/>
</dbReference>
<accession>A0A383ATZ0</accession>
<organism evidence="2">
    <name type="scientific">marine metagenome</name>
    <dbReference type="NCBI Taxonomy" id="408172"/>
    <lineage>
        <taxon>unclassified sequences</taxon>
        <taxon>metagenomes</taxon>
        <taxon>ecological metagenomes</taxon>
    </lineage>
</organism>
<dbReference type="InterPro" id="IPR030395">
    <property type="entry name" value="GP_PDE_dom"/>
</dbReference>
<gene>
    <name evidence="2" type="ORF">METZ01_LOCUS464151</name>
</gene>
<dbReference type="Pfam" id="PF03009">
    <property type="entry name" value="GDPD"/>
    <property type="match status" value="1"/>
</dbReference>
<dbReference type="PANTHER" id="PTHR46211:SF14">
    <property type="entry name" value="GLYCEROPHOSPHODIESTER PHOSPHODIESTERASE"/>
    <property type="match status" value="1"/>
</dbReference>